<dbReference type="InterPro" id="IPR027359">
    <property type="entry name" value="Volt_channel_dom_sf"/>
</dbReference>
<evidence type="ECO:0000256" key="4">
    <source>
        <dbReference type="ARBA" id="ARBA00022692"/>
    </source>
</evidence>
<evidence type="ECO:0000256" key="2">
    <source>
        <dbReference type="ARBA" id="ARBA00022448"/>
    </source>
</evidence>
<dbReference type="InterPro" id="IPR005821">
    <property type="entry name" value="Ion_trans_dom"/>
</dbReference>
<keyword evidence="5" id="KW-0631">Potassium channel</keyword>
<proteinExistence type="predicted"/>
<reference evidence="14" key="1">
    <citation type="submission" date="2010-01" db="EMBL/GenBank/DDBJ databases">
        <title>Genome fragments of uncultured bacteria from the North Pacific subtropical Gyre.</title>
        <authorList>
            <person name="Pham V.D."/>
            <person name="Delong E.F."/>
        </authorList>
    </citation>
    <scope>NUCLEOTIDE SEQUENCE</scope>
</reference>
<evidence type="ECO:0000256" key="11">
    <source>
        <dbReference type="ARBA" id="ARBA00023303"/>
    </source>
</evidence>
<dbReference type="PRINTS" id="PR00169">
    <property type="entry name" value="KCHANNEL"/>
</dbReference>
<keyword evidence="6" id="KW-0851">Voltage-gated channel</keyword>
<keyword evidence="7" id="KW-0630">Potassium</keyword>
<comment type="subcellular location">
    <subcellularLocation>
        <location evidence="1">Membrane</location>
        <topology evidence="1">Multi-pass membrane protein</topology>
    </subcellularLocation>
</comment>
<feature type="transmembrane region" description="Helical" evidence="12">
    <location>
        <begin position="58"/>
        <end position="79"/>
    </location>
</feature>
<keyword evidence="8 12" id="KW-1133">Transmembrane helix</keyword>
<feature type="transmembrane region" description="Helical" evidence="12">
    <location>
        <begin position="99"/>
        <end position="121"/>
    </location>
</feature>
<keyword evidence="9" id="KW-0406">Ion transport</keyword>
<evidence type="ECO:0000256" key="7">
    <source>
        <dbReference type="ARBA" id="ARBA00022958"/>
    </source>
</evidence>
<keyword evidence="11" id="KW-0407">Ion channel</keyword>
<feature type="transmembrane region" description="Helical" evidence="12">
    <location>
        <begin position="30"/>
        <end position="51"/>
    </location>
</feature>
<dbReference type="SUPFAM" id="SSF81324">
    <property type="entry name" value="Voltage-gated potassium channels"/>
    <property type="match status" value="1"/>
</dbReference>
<keyword evidence="4 12" id="KW-0812">Transmembrane</keyword>
<evidence type="ECO:0000256" key="9">
    <source>
        <dbReference type="ARBA" id="ARBA00023065"/>
    </source>
</evidence>
<dbReference type="Gene3D" id="1.10.287.70">
    <property type="match status" value="1"/>
</dbReference>
<keyword evidence="10 12" id="KW-0472">Membrane</keyword>
<evidence type="ECO:0000256" key="5">
    <source>
        <dbReference type="ARBA" id="ARBA00022826"/>
    </source>
</evidence>
<dbReference type="InterPro" id="IPR028325">
    <property type="entry name" value="VG_K_chnl"/>
</dbReference>
<accession>E7C4L7</accession>
<feature type="domain" description="Ion transport" evidence="13">
    <location>
        <begin position="26"/>
        <end position="238"/>
    </location>
</feature>
<dbReference type="EMBL" id="GU567984">
    <property type="protein sequence ID" value="ADI22391.1"/>
    <property type="molecule type" value="Genomic_DNA"/>
</dbReference>
<evidence type="ECO:0000256" key="1">
    <source>
        <dbReference type="ARBA" id="ARBA00004141"/>
    </source>
</evidence>
<feature type="transmembrane region" description="Helical" evidence="12">
    <location>
        <begin position="153"/>
        <end position="174"/>
    </location>
</feature>
<dbReference type="AlphaFoldDB" id="E7C4L7"/>
<dbReference type="GO" id="GO:0001508">
    <property type="term" value="P:action potential"/>
    <property type="evidence" value="ECO:0007669"/>
    <property type="project" value="TreeGrafter"/>
</dbReference>
<feature type="transmembrane region" description="Helical" evidence="12">
    <location>
        <begin position="214"/>
        <end position="238"/>
    </location>
</feature>
<keyword evidence="3" id="KW-0633">Potassium transport</keyword>
<dbReference type="Pfam" id="PF00520">
    <property type="entry name" value="Ion_trans"/>
    <property type="match status" value="1"/>
</dbReference>
<dbReference type="PANTHER" id="PTHR11537:SF254">
    <property type="entry name" value="POTASSIUM VOLTAGE-GATED CHANNEL PROTEIN SHAB"/>
    <property type="match status" value="1"/>
</dbReference>
<organism evidence="14">
    <name type="scientific">uncultured Planctomycetales bacterium HF0500_02G17</name>
    <dbReference type="NCBI Taxonomy" id="723608"/>
    <lineage>
        <taxon>Bacteria</taxon>
        <taxon>Pseudomonadati</taxon>
        <taxon>Planctomycetota</taxon>
        <taxon>Planctomycetia</taxon>
        <taxon>Planctomycetales</taxon>
        <taxon>environmental samples</taxon>
    </lineage>
</organism>
<evidence type="ECO:0000256" key="10">
    <source>
        <dbReference type="ARBA" id="ARBA00023136"/>
    </source>
</evidence>
<evidence type="ECO:0000256" key="3">
    <source>
        <dbReference type="ARBA" id="ARBA00022538"/>
    </source>
</evidence>
<evidence type="ECO:0000256" key="6">
    <source>
        <dbReference type="ARBA" id="ARBA00022882"/>
    </source>
</evidence>
<name>E7C4L7_9BACT</name>
<sequence length="276" mass="29728">MISSADGPLRSRVYRIIFGTGTPMGRAFDVALLLAIVGSVLVVMLESVAAIRESRGTLLIRAEWVFTGFFTVEYLLRLWCVKQPGQYARSFFGMVDLLAILPTYISLLVPGSQALIVIRALRLIRVFRVLKLARFVGESAALMDAVRASLPKIAVFLVSVITLVMVIGSAMYLIEGGAEGTGFTSIPQGVYWAIVTMTTVGYGDVSPITPAGKMLASVVMIMGYGIIAVPTGIVTAELTSRRNPKARRVVCPECASDDHDADARFCKNCGESLSPV</sequence>
<protein>
    <submittedName>
        <fullName evidence="14">Kef-type K+ transport systems, predicted NAD-binding component</fullName>
    </submittedName>
</protein>
<evidence type="ECO:0000259" key="13">
    <source>
        <dbReference type="Pfam" id="PF00520"/>
    </source>
</evidence>
<keyword evidence="2" id="KW-0813">Transport</keyword>
<dbReference type="Gene3D" id="1.20.120.350">
    <property type="entry name" value="Voltage-gated potassium channels. Chain C"/>
    <property type="match status" value="1"/>
</dbReference>
<evidence type="ECO:0000256" key="8">
    <source>
        <dbReference type="ARBA" id="ARBA00022989"/>
    </source>
</evidence>
<dbReference type="GO" id="GO:0008076">
    <property type="term" value="C:voltage-gated potassium channel complex"/>
    <property type="evidence" value="ECO:0007669"/>
    <property type="project" value="InterPro"/>
</dbReference>
<evidence type="ECO:0000256" key="12">
    <source>
        <dbReference type="SAM" id="Phobius"/>
    </source>
</evidence>
<dbReference type="PANTHER" id="PTHR11537">
    <property type="entry name" value="VOLTAGE-GATED POTASSIUM CHANNEL"/>
    <property type="match status" value="1"/>
</dbReference>
<evidence type="ECO:0000313" key="14">
    <source>
        <dbReference type="EMBL" id="ADI22391.1"/>
    </source>
</evidence>
<dbReference type="GO" id="GO:0005249">
    <property type="term" value="F:voltage-gated potassium channel activity"/>
    <property type="evidence" value="ECO:0007669"/>
    <property type="project" value="InterPro"/>
</dbReference>